<dbReference type="Pfam" id="PF13439">
    <property type="entry name" value="Glyco_transf_4"/>
    <property type="match status" value="1"/>
</dbReference>
<feature type="domain" description="Glycosyltransferase subfamily 4-like N-terminal" evidence="1">
    <location>
        <begin position="14"/>
        <end position="170"/>
    </location>
</feature>
<dbReference type="PANTHER" id="PTHR12526">
    <property type="entry name" value="GLYCOSYLTRANSFERASE"/>
    <property type="match status" value="1"/>
</dbReference>
<dbReference type="GO" id="GO:0016757">
    <property type="term" value="F:glycosyltransferase activity"/>
    <property type="evidence" value="ECO:0007669"/>
    <property type="project" value="UniProtKB-ARBA"/>
</dbReference>
<dbReference type="CDD" id="cd03801">
    <property type="entry name" value="GT4_PimA-like"/>
    <property type="match status" value="1"/>
</dbReference>
<protein>
    <submittedName>
        <fullName evidence="2">Glycosyl transferase</fullName>
    </submittedName>
</protein>
<dbReference type="Gene3D" id="3.40.50.2000">
    <property type="entry name" value="Glycogen Phosphorylase B"/>
    <property type="match status" value="2"/>
</dbReference>
<comment type="caution">
    <text evidence="2">The sequence shown here is derived from an EMBL/GenBank/DDBJ whole genome shotgun (WGS) entry which is preliminary data.</text>
</comment>
<reference evidence="2" key="1">
    <citation type="journal article" date="2014" name="Int. J. Syst. Evol. Microbiol.">
        <title>Complete genome sequence of Corynebacterium casei LMG S-19264T (=DSM 44701T), isolated from a smear-ripened cheese.</title>
        <authorList>
            <consortium name="US DOE Joint Genome Institute (JGI-PGF)"/>
            <person name="Walter F."/>
            <person name="Albersmeier A."/>
            <person name="Kalinowski J."/>
            <person name="Ruckert C."/>
        </authorList>
    </citation>
    <scope>NUCLEOTIDE SEQUENCE</scope>
    <source>
        <strain evidence="2">CGMCC 1.15447</strain>
    </source>
</reference>
<dbReference type="SUPFAM" id="SSF53756">
    <property type="entry name" value="UDP-Glycosyltransferase/glycogen phosphorylase"/>
    <property type="match status" value="1"/>
</dbReference>
<dbReference type="InterPro" id="IPR028098">
    <property type="entry name" value="Glyco_trans_4-like_N"/>
</dbReference>
<dbReference type="AlphaFoldDB" id="A0A916S0V8"/>
<dbReference type="Pfam" id="PF13692">
    <property type="entry name" value="Glyco_trans_1_4"/>
    <property type="match status" value="1"/>
</dbReference>
<keyword evidence="2" id="KW-0808">Transferase</keyword>
<keyword evidence="3" id="KW-1185">Reference proteome</keyword>
<sequence>MKVLHLISSGGMYGAESVILNLSHALNAGQHQSVIGSFANASNPNLQLHERATAEGIESHLVPCQGQMDRAAIAKVRELAAQVGADVIHAHGYKADLYAHFAVNGRVPLVSTCHNWLDDDLKARLYGVADRFVLRRYGRVVAVSDAVRDRLLQAGVPAEKVRQIRNGINLHPYTEAVPSVRTELGDGPIVGVIARLSQEKGVDVFLRAVPSVLAEVPEAKFVVVGDGPDREKLTALIAELGIGASVSMLGRRDDMPSVYASLDVMVSPSRLEGLPMAILEGMASGRALVATAVGAVPTVVADDRTGVLVAAEDERALANAIVGLLRDPVRRQRLGAAARKLMEDEFSAERMAEDYLRVYAEAIDARGVKR</sequence>
<dbReference type="PANTHER" id="PTHR12526:SF637">
    <property type="entry name" value="GLYCOSYLTRANSFERASE EPSF-RELATED"/>
    <property type="match status" value="1"/>
</dbReference>
<name>A0A916S0V8_9BACT</name>
<evidence type="ECO:0000313" key="2">
    <source>
        <dbReference type="EMBL" id="GGA76575.1"/>
    </source>
</evidence>
<dbReference type="RefSeq" id="WP_188760322.1">
    <property type="nucleotide sequence ID" value="NZ_BMJB01000002.1"/>
</dbReference>
<proteinExistence type="predicted"/>
<dbReference type="EMBL" id="BMJB01000002">
    <property type="protein sequence ID" value="GGA76575.1"/>
    <property type="molecule type" value="Genomic_DNA"/>
</dbReference>
<reference evidence="2" key="2">
    <citation type="submission" date="2020-09" db="EMBL/GenBank/DDBJ databases">
        <authorList>
            <person name="Sun Q."/>
            <person name="Zhou Y."/>
        </authorList>
    </citation>
    <scope>NUCLEOTIDE SEQUENCE</scope>
    <source>
        <strain evidence="2">CGMCC 1.15447</strain>
    </source>
</reference>
<organism evidence="2 3">
    <name type="scientific">Edaphobacter acidisoli</name>
    <dbReference type="NCBI Taxonomy" id="2040573"/>
    <lineage>
        <taxon>Bacteria</taxon>
        <taxon>Pseudomonadati</taxon>
        <taxon>Acidobacteriota</taxon>
        <taxon>Terriglobia</taxon>
        <taxon>Terriglobales</taxon>
        <taxon>Acidobacteriaceae</taxon>
        <taxon>Edaphobacter</taxon>
    </lineage>
</organism>
<dbReference type="Proteomes" id="UP000648801">
    <property type="component" value="Unassembled WGS sequence"/>
</dbReference>
<evidence type="ECO:0000259" key="1">
    <source>
        <dbReference type="Pfam" id="PF13439"/>
    </source>
</evidence>
<evidence type="ECO:0000313" key="3">
    <source>
        <dbReference type="Proteomes" id="UP000648801"/>
    </source>
</evidence>
<gene>
    <name evidence="2" type="ORF">GCM10011507_29970</name>
</gene>
<accession>A0A916S0V8</accession>